<keyword evidence="3" id="KW-1185">Reference proteome</keyword>
<evidence type="ECO:0000256" key="1">
    <source>
        <dbReference type="SAM" id="MobiDB-lite"/>
    </source>
</evidence>
<organism evidence="2 3">
    <name type="scientific">Porites lobata</name>
    <dbReference type="NCBI Taxonomy" id="104759"/>
    <lineage>
        <taxon>Eukaryota</taxon>
        <taxon>Metazoa</taxon>
        <taxon>Cnidaria</taxon>
        <taxon>Anthozoa</taxon>
        <taxon>Hexacorallia</taxon>
        <taxon>Scleractinia</taxon>
        <taxon>Fungiina</taxon>
        <taxon>Poritidae</taxon>
        <taxon>Porites</taxon>
    </lineage>
</organism>
<feature type="region of interest" description="Disordered" evidence="1">
    <location>
        <begin position="1"/>
        <end position="62"/>
    </location>
</feature>
<evidence type="ECO:0000313" key="2">
    <source>
        <dbReference type="EMBL" id="CAH3137951.1"/>
    </source>
</evidence>
<feature type="non-terminal residue" evidence="2">
    <location>
        <position position="1"/>
    </location>
</feature>
<dbReference type="Proteomes" id="UP001159405">
    <property type="component" value="Unassembled WGS sequence"/>
</dbReference>
<sequence length="259" mass="29482">PKFNGVHIKKKSSTVQKGKGKGNKEPEAHKNAMEKSKAKKSKQKKKKEKKKDKVQKNKALDERDFNILGQLFQLNKSVAVIDQQGREVEGKEKELERTKKELEPRERGLHRKEGKRNKENSNEVIFRNLERTVTGPSHRYKSDVEDDENKTEDFTADIDNTEASSFITSDSAPVRPSVGMKRPRANLICTTANKCPRRQGEPECSQCLHQLAENKELREANALLTDHLAQSREAAADVEQSEAPRPRKVTRAIAERHKV</sequence>
<protein>
    <submittedName>
        <fullName evidence="2">Uncharacterized protein</fullName>
    </submittedName>
</protein>
<feature type="compositionally biased region" description="Polar residues" evidence="1">
    <location>
        <begin position="161"/>
        <end position="171"/>
    </location>
</feature>
<feature type="non-terminal residue" evidence="2">
    <location>
        <position position="259"/>
    </location>
</feature>
<proteinExistence type="predicted"/>
<feature type="compositionally biased region" description="Basic and acidic residues" evidence="1">
    <location>
        <begin position="22"/>
        <end position="36"/>
    </location>
</feature>
<reference evidence="2 3" key="1">
    <citation type="submission" date="2022-05" db="EMBL/GenBank/DDBJ databases">
        <authorList>
            <consortium name="Genoscope - CEA"/>
            <person name="William W."/>
        </authorList>
    </citation>
    <scope>NUCLEOTIDE SEQUENCE [LARGE SCALE GENOMIC DNA]</scope>
</reference>
<comment type="caution">
    <text evidence="2">The sequence shown here is derived from an EMBL/GenBank/DDBJ whole genome shotgun (WGS) entry which is preliminary data.</text>
</comment>
<feature type="compositionally biased region" description="Basic residues" evidence="1">
    <location>
        <begin position="37"/>
        <end position="53"/>
    </location>
</feature>
<feature type="compositionally biased region" description="Acidic residues" evidence="1">
    <location>
        <begin position="144"/>
        <end position="160"/>
    </location>
</feature>
<feature type="compositionally biased region" description="Basic and acidic residues" evidence="1">
    <location>
        <begin position="84"/>
        <end position="107"/>
    </location>
</feature>
<dbReference type="EMBL" id="CALNXK010000060">
    <property type="protein sequence ID" value="CAH3137951.1"/>
    <property type="molecule type" value="Genomic_DNA"/>
</dbReference>
<gene>
    <name evidence="2" type="ORF">PLOB_00039856</name>
</gene>
<name>A0ABN8PC66_9CNID</name>
<feature type="region of interest" description="Disordered" evidence="1">
    <location>
        <begin position="231"/>
        <end position="259"/>
    </location>
</feature>
<accession>A0ABN8PC66</accession>
<feature type="region of interest" description="Disordered" evidence="1">
    <location>
        <begin position="83"/>
        <end position="179"/>
    </location>
</feature>
<evidence type="ECO:0000313" key="3">
    <source>
        <dbReference type="Proteomes" id="UP001159405"/>
    </source>
</evidence>